<name>A0A1H4A536_9BURK</name>
<sequence length="195" mass="21191">MLNDLVQESPLIGIEARIAAASGGVSRRFQFTGRPFMTLLTLRGNGAAFDAAVQRVLGIALPKQAGGRAAAGERAVWWMGPDEWLIQSTQDMAVDLERALREALTGQHHAVVDVSSGYTMIDIAGTHVREVLASGCPLDLHPRVFADGQCAQTHFFKAGVMVCRDGGDRFQVIVRRSFAEYFCLMLLDAAQPYLA</sequence>
<dbReference type="Pfam" id="PF04268">
    <property type="entry name" value="SoxG"/>
    <property type="match status" value="1"/>
</dbReference>
<dbReference type="EMBL" id="FNRQ01000001">
    <property type="protein sequence ID" value="SEA31085.1"/>
    <property type="molecule type" value="Genomic_DNA"/>
</dbReference>
<dbReference type="SUPFAM" id="SSF103025">
    <property type="entry name" value="Folate-binding domain"/>
    <property type="match status" value="1"/>
</dbReference>
<proteinExistence type="predicted"/>
<evidence type="ECO:0000313" key="2">
    <source>
        <dbReference type="Proteomes" id="UP000198638"/>
    </source>
</evidence>
<keyword evidence="2" id="KW-1185">Reference proteome</keyword>
<dbReference type="InterPro" id="IPR007375">
    <property type="entry name" value="SoxG"/>
</dbReference>
<organism evidence="1 2">
    <name type="scientific">Paraburkholderia sartisoli</name>
    <dbReference type="NCBI Taxonomy" id="83784"/>
    <lineage>
        <taxon>Bacteria</taxon>
        <taxon>Pseudomonadati</taxon>
        <taxon>Pseudomonadota</taxon>
        <taxon>Betaproteobacteria</taxon>
        <taxon>Burkholderiales</taxon>
        <taxon>Burkholderiaceae</taxon>
        <taxon>Paraburkholderia</taxon>
    </lineage>
</organism>
<dbReference type="OrthoDB" id="9814782at2"/>
<protein>
    <submittedName>
        <fullName evidence="1">Sarcosine oxidase subunit gamma</fullName>
    </submittedName>
</protein>
<dbReference type="AlphaFoldDB" id="A0A1H4A536"/>
<gene>
    <name evidence="1" type="ORF">SAMN05192564_1011035</name>
</gene>
<dbReference type="Gene3D" id="3.30.70.1520">
    <property type="entry name" value="Heterotetrameric sarcosine oxidase"/>
    <property type="match status" value="1"/>
</dbReference>
<dbReference type="Proteomes" id="UP000198638">
    <property type="component" value="Unassembled WGS sequence"/>
</dbReference>
<accession>A0A1H4A536</accession>
<dbReference type="RefSeq" id="WP_090529805.1">
    <property type="nucleotide sequence ID" value="NZ_FNRQ01000001.1"/>
</dbReference>
<dbReference type="Gene3D" id="3.30.1360.120">
    <property type="entry name" value="Probable tRNA modification gtpase trme, domain 1"/>
    <property type="match status" value="1"/>
</dbReference>
<dbReference type="InterPro" id="IPR027266">
    <property type="entry name" value="TrmE/GcvT-like"/>
</dbReference>
<reference evidence="2" key="1">
    <citation type="submission" date="2016-10" db="EMBL/GenBank/DDBJ databases">
        <authorList>
            <person name="Varghese N."/>
            <person name="Submissions S."/>
        </authorList>
    </citation>
    <scope>NUCLEOTIDE SEQUENCE [LARGE SCALE GENOMIC DNA]</scope>
    <source>
        <strain evidence="2">LMG 24000</strain>
    </source>
</reference>
<dbReference type="STRING" id="83784.SAMN05192564_1011035"/>
<evidence type="ECO:0000313" key="1">
    <source>
        <dbReference type="EMBL" id="SEA31085.1"/>
    </source>
</evidence>